<proteinExistence type="predicted"/>
<evidence type="ECO:0000313" key="2">
    <source>
        <dbReference type="Proteomes" id="UP001458880"/>
    </source>
</evidence>
<reference evidence="1 2" key="1">
    <citation type="journal article" date="2024" name="BMC Genomics">
        <title>De novo assembly and annotation of Popillia japonica's genome with initial clues to its potential as an invasive pest.</title>
        <authorList>
            <person name="Cucini C."/>
            <person name="Boschi S."/>
            <person name="Funari R."/>
            <person name="Cardaioli E."/>
            <person name="Iannotti N."/>
            <person name="Marturano G."/>
            <person name="Paoli F."/>
            <person name="Bruttini M."/>
            <person name="Carapelli A."/>
            <person name="Frati F."/>
            <person name="Nardi F."/>
        </authorList>
    </citation>
    <scope>NUCLEOTIDE SEQUENCE [LARGE SCALE GENOMIC DNA]</scope>
    <source>
        <strain evidence="1">DMR45628</strain>
    </source>
</reference>
<accession>A0AAW1KL61</accession>
<protein>
    <recommendedName>
        <fullName evidence="3">CCHC-type domain-containing protein</fullName>
    </recommendedName>
</protein>
<organism evidence="1 2">
    <name type="scientific">Popillia japonica</name>
    <name type="common">Japanese beetle</name>
    <dbReference type="NCBI Taxonomy" id="7064"/>
    <lineage>
        <taxon>Eukaryota</taxon>
        <taxon>Metazoa</taxon>
        <taxon>Ecdysozoa</taxon>
        <taxon>Arthropoda</taxon>
        <taxon>Hexapoda</taxon>
        <taxon>Insecta</taxon>
        <taxon>Pterygota</taxon>
        <taxon>Neoptera</taxon>
        <taxon>Endopterygota</taxon>
        <taxon>Coleoptera</taxon>
        <taxon>Polyphaga</taxon>
        <taxon>Scarabaeiformia</taxon>
        <taxon>Scarabaeidae</taxon>
        <taxon>Rutelinae</taxon>
        <taxon>Popillia</taxon>
    </lineage>
</organism>
<evidence type="ECO:0000313" key="1">
    <source>
        <dbReference type="EMBL" id="KAK9720348.1"/>
    </source>
</evidence>
<evidence type="ECO:0008006" key="3">
    <source>
        <dbReference type="Google" id="ProtNLM"/>
    </source>
</evidence>
<gene>
    <name evidence="1" type="ORF">QE152_g22144</name>
</gene>
<name>A0AAW1KL61_POPJA</name>
<dbReference type="EMBL" id="JASPKY010000211">
    <property type="protein sequence ID" value="KAK9720348.1"/>
    <property type="molecule type" value="Genomic_DNA"/>
</dbReference>
<comment type="caution">
    <text evidence="1">The sequence shown here is derived from an EMBL/GenBank/DDBJ whole genome shotgun (WGS) entry which is preliminary data.</text>
</comment>
<keyword evidence="2" id="KW-1185">Reference proteome</keyword>
<sequence length="154" mass="17701">MCTNCGVLNHFARACRIKNVKEVQEDNTDTDRESENDEMSIYSLVIVNSLNVNIRVSVWYENIRVDNKAIKVKIETILGLKTSKLLGLINTINEGQISEKEKFLNENIDNFKGLGKFKEKCGISLRKQYTPVTKLPRRIPLGLRDKFKVKLDEL</sequence>
<dbReference type="Proteomes" id="UP001458880">
    <property type="component" value="Unassembled WGS sequence"/>
</dbReference>
<dbReference type="AlphaFoldDB" id="A0AAW1KL61"/>